<dbReference type="EMBL" id="MF580956">
    <property type="protein sequence ID" value="AUO78975.1"/>
    <property type="molecule type" value="Genomic_DNA"/>
</dbReference>
<dbReference type="RefSeq" id="YP_009639379.1">
    <property type="nucleotide sequence ID" value="NC_042349.1"/>
</dbReference>
<evidence type="ECO:0000313" key="3">
    <source>
        <dbReference type="Proteomes" id="UP000241693"/>
    </source>
</evidence>
<keyword evidence="3" id="KW-1185">Reference proteome</keyword>
<reference evidence="2 3" key="1">
    <citation type="submission" date="2017-07" db="EMBL/GenBank/DDBJ databases">
        <title>Characterization of ecologically diverse viruses infecting co-occurring strains of cosmopolitan hyperhalophilic Bacteroidetes.</title>
        <authorList>
            <person name="Villamor J."/>
            <person name="Ramos-Barbero M.D."/>
            <person name="Gonzalez-Torres P."/>
            <person name="Gabaldon T."/>
            <person name="Rollesso-Mora R."/>
            <person name="Meseguer I."/>
            <person name="Martinez-Garcia M."/>
            <person name="Santos F."/>
            <person name="Anton J."/>
        </authorList>
    </citation>
    <scope>NUCLEOTIDE SEQUENCE [LARGE SCALE GENOMIC DNA]</scope>
</reference>
<feature type="transmembrane region" description="Helical" evidence="1">
    <location>
        <begin position="83"/>
        <end position="103"/>
    </location>
</feature>
<keyword evidence="1" id="KW-0472">Membrane</keyword>
<dbReference type="Proteomes" id="UP000241693">
    <property type="component" value="Segment"/>
</dbReference>
<name>A0A2I6UG69_9CAUD</name>
<keyword evidence="1" id="KW-1133">Transmembrane helix</keyword>
<organism evidence="2 3">
    <name type="scientific">Salinibacter phage M8CC-19</name>
    <dbReference type="NCBI Taxonomy" id="2681613"/>
    <lineage>
        <taxon>Viruses</taxon>
        <taxon>Duplodnaviria</taxon>
        <taxon>Heunggongvirae</taxon>
        <taxon>Uroviricota</taxon>
        <taxon>Caudoviricetes</taxon>
        <taxon>Kryptosalinivirus</taxon>
        <taxon>Kryptosalinivirus M8CC19</taxon>
    </lineage>
</organism>
<dbReference type="Pfam" id="PF11351">
    <property type="entry name" value="GTA_holin_3TM"/>
    <property type="match status" value="1"/>
</dbReference>
<protein>
    <recommendedName>
        <fullName evidence="4">Holin of 3TMs, for gene-transfer release</fullName>
    </recommendedName>
</protein>
<evidence type="ECO:0000256" key="1">
    <source>
        <dbReference type="SAM" id="Phobius"/>
    </source>
</evidence>
<keyword evidence="1" id="KW-0812">Transmembrane</keyword>
<dbReference type="KEGG" id="vg:40236171"/>
<proteinExistence type="predicted"/>
<dbReference type="GeneID" id="40236171"/>
<sequence>MDWPIIGTIKSGFNAVRGIIDDVDTSDEERAKALAKLEQIQNDATARAQKHAETMLKLRTDTIRSEAESEDPWTSRARPMFMYVMYLVIVVNVLVAPTVGVFYPDQMSLYFTHIGKGFKAIPGEVWATFTAGYLGYAGFRTYEKKAGVAGKGKNVINRLKKSLE</sequence>
<evidence type="ECO:0000313" key="2">
    <source>
        <dbReference type="EMBL" id="AUO78975.1"/>
    </source>
</evidence>
<evidence type="ECO:0008006" key="4">
    <source>
        <dbReference type="Google" id="ProtNLM"/>
    </source>
</evidence>
<accession>A0A2I6UG69</accession>
<dbReference type="InterPro" id="IPR021497">
    <property type="entry name" value="GTA_holin_3TM"/>
</dbReference>